<protein>
    <submittedName>
        <fullName evidence="1">Uncharacterized protein</fullName>
    </submittedName>
</protein>
<name>A0A6C0KMC5_9ZZZZ</name>
<accession>A0A6C0KMC5</accession>
<organism evidence="1">
    <name type="scientific">viral metagenome</name>
    <dbReference type="NCBI Taxonomy" id="1070528"/>
    <lineage>
        <taxon>unclassified sequences</taxon>
        <taxon>metagenomes</taxon>
        <taxon>organismal metagenomes</taxon>
    </lineage>
</organism>
<proteinExistence type="predicted"/>
<dbReference type="AlphaFoldDB" id="A0A6C0KMC5"/>
<evidence type="ECO:0000313" key="1">
    <source>
        <dbReference type="EMBL" id="QHU17907.1"/>
    </source>
</evidence>
<sequence>MCDEICEEIRKDYSQAKKKEDFDFILKKYNIKMLKNGKLVSALRVKLDIKKAIIRMKMYEYDDSFDYDCFISK</sequence>
<reference evidence="1" key="1">
    <citation type="journal article" date="2020" name="Nature">
        <title>Giant virus diversity and host interactions through global metagenomics.</title>
        <authorList>
            <person name="Schulz F."/>
            <person name="Roux S."/>
            <person name="Paez-Espino D."/>
            <person name="Jungbluth S."/>
            <person name="Walsh D.A."/>
            <person name="Denef V.J."/>
            <person name="McMahon K.D."/>
            <person name="Konstantinidis K.T."/>
            <person name="Eloe-Fadrosh E.A."/>
            <person name="Kyrpides N.C."/>
            <person name="Woyke T."/>
        </authorList>
    </citation>
    <scope>NUCLEOTIDE SEQUENCE</scope>
    <source>
        <strain evidence="1">GVMAG-S-3300012919-55</strain>
    </source>
</reference>
<dbReference type="EMBL" id="MN740919">
    <property type="protein sequence ID" value="QHU17907.1"/>
    <property type="molecule type" value="Genomic_DNA"/>
</dbReference>